<sequence>MIKSRTTARKHPRIVLLRYKQAKALNHADRHHSKQHVSMDRHQVLTLRSHKKKKDHHRSITPRPGWRRRRGGAGRATGMPGASSPGSGRRRPAASPAAAA</sequence>
<evidence type="ECO:0000313" key="3">
    <source>
        <dbReference type="EMBL" id="BAD28613.1"/>
    </source>
</evidence>
<reference evidence="4" key="6">
    <citation type="journal article" date="2008" name="Nucleic Acids Res.">
        <title>The Rice Annotation Project Database (RAP-DB): 2008 update.</title>
        <authorList>
            <consortium name="The Rice Annotation Project (RAP)"/>
            <person name="Tanaka T."/>
            <person name="Antonio B.A."/>
            <person name="Kikuchi S."/>
            <person name="Matsumoto T."/>
            <person name="Nagamura Y."/>
            <person name="Numa H."/>
            <person name="Sakai H."/>
            <person name="Wu J."/>
            <person name="Itoh T."/>
            <person name="Sasaki T."/>
            <person name="Aono R."/>
            <person name="Fujii Y."/>
            <person name="Habara T."/>
            <person name="Harada E."/>
            <person name="Kanno M."/>
            <person name="Kawahara Y."/>
            <person name="Kawashima H."/>
            <person name="Kubooka H."/>
            <person name="Matsuya A."/>
            <person name="Nakaoka H."/>
            <person name="Saichi N."/>
            <person name="Sanbonmatsu R."/>
            <person name="Sato Y."/>
            <person name="Shinso Y."/>
            <person name="Suzuki M."/>
            <person name="Takeda J."/>
            <person name="Tanino M."/>
            <person name="Todokoro F."/>
            <person name="Yamaguchi K."/>
            <person name="Yamamoto N."/>
            <person name="Yamasaki C."/>
            <person name="Imanishi T."/>
            <person name="Okido T."/>
            <person name="Tada M."/>
            <person name="Ikeo K."/>
            <person name="Tateno Y."/>
            <person name="Gojobori T."/>
            <person name="Lin Y.C."/>
            <person name="Wei F.J."/>
            <person name="Hsing Y.I."/>
            <person name="Zhao Q."/>
            <person name="Han B."/>
            <person name="Kramer M.R."/>
            <person name="McCombie R.W."/>
            <person name="Lonsdale D."/>
            <person name="O'Donovan C.C."/>
            <person name="Whitfield E.J."/>
            <person name="Apweiler R."/>
            <person name="Koyanagi K.O."/>
            <person name="Khurana J.P."/>
            <person name="Raghuvanshi S."/>
            <person name="Singh N.K."/>
            <person name="Tyagi A.K."/>
            <person name="Haberer G."/>
            <person name="Fujisawa M."/>
            <person name="Hosokawa S."/>
            <person name="Ito Y."/>
            <person name="Ikawa H."/>
            <person name="Shibata M."/>
            <person name="Yamamoto M."/>
            <person name="Bruskiewich R.M."/>
            <person name="Hoen D.R."/>
            <person name="Bureau TE."/>
            <person name="Namiki N."/>
            <person name="Ohyanagi H."/>
            <person name="Sakai Y."/>
            <person name="Nobushima S."/>
            <person name="Sakata K."/>
            <person name="Barrero R.A."/>
            <person name="Sato Y."/>
            <person name="Souvorov A."/>
            <person name="Smith-White B."/>
            <person name="Tatusova T."/>
            <person name="An S."/>
            <person name="An G."/>
            <person name="OOta S."/>
            <person name="Fuks G."/>
            <person name="Messing J."/>
            <person name="Christie K.R."/>
            <person name="Lieberherr D."/>
            <person name="Kim H."/>
            <person name="Zuccolo A."/>
            <person name="Wing R.A."/>
            <person name="Nobuta K."/>
            <person name="Green P.J."/>
            <person name="Lu C."/>
            <person name="Meyers BC."/>
            <person name="Chaparro C."/>
            <person name="Piegu B."/>
            <person name="Panaud O."/>
            <person name="Echeverria M."/>
        </authorList>
    </citation>
    <scope>NUCLEOTIDE SEQUENCE</scope>
</reference>
<feature type="compositionally biased region" description="Low complexity" evidence="1">
    <location>
        <begin position="76"/>
        <end position="100"/>
    </location>
</feature>
<organism evidence="3 5">
    <name type="scientific">Oryza sativa subsp. japonica</name>
    <name type="common">Rice</name>
    <dbReference type="NCBI Taxonomy" id="39947"/>
    <lineage>
        <taxon>Eukaryota</taxon>
        <taxon>Viridiplantae</taxon>
        <taxon>Streptophyta</taxon>
        <taxon>Embryophyta</taxon>
        <taxon>Tracheophyta</taxon>
        <taxon>Spermatophyta</taxon>
        <taxon>Magnoliopsida</taxon>
        <taxon>Liliopsida</taxon>
        <taxon>Poales</taxon>
        <taxon>Poaceae</taxon>
        <taxon>BOP clade</taxon>
        <taxon>Oryzoideae</taxon>
        <taxon>Oryzeae</taxon>
        <taxon>Oryzinae</taxon>
        <taxon>Oryza</taxon>
        <taxon>Oryza sativa</taxon>
    </lineage>
</organism>
<dbReference type="KEGG" id="dosa:Os09g0400600"/>
<reference evidence="4" key="4">
    <citation type="journal article" date="2006" name="Nucleic Acids Res.">
        <title>The Rice Annotation Project Database (RAP-DB): hub for Oryza sativa ssp. japonica genome information.</title>
        <authorList>
            <person name="Ohyanagi H."/>
            <person name="Tanaka T."/>
            <person name="Sakai H."/>
            <person name="Shigemoto Y."/>
            <person name="Yamaguchi K."/>
            <person name="Habara T."/>
            <person name="Fujii Y."/>
            <person name="Antonio B.A."/>
            <person name="Nagamura Y."/>
            <person name="Imanishi T."/>
            <person name="Ikeo K."/>
            <person name="Itoh T."/>
            <person name="Gojobori T."/>
            <person name="Sasaki T."/>
        </authorList>
    </citation>
    <scope>NUCLEOTIDE SEQUENCE</scope>
</reference>
<gene>
    <name evidence="4" type="ordered locus">Os09g0400600</name>
    <name evidence="3" type="ORF">P0435D08.44</name>
    <name evidence="2" type="ORF">P0650H04.26</name>
</gene>
<feature type="compositionally biased region" description="Basic residues" evidence="1">
    <location>
        <begin position="48"/>
        <end position="72"/>
    </location>
</feature>
<protein>
    <submittedName>
        <fullName evidence="4">Os09g0400600 protein</fullName>
    </submittedName>
</protein>
<evidence type="ECO:0000313" key="5">
    <source>
        <dbReference type="Proteomes" id="UP000000763"/>
    </source>
</evidence>
<name>Q6ERV7_ORYSJ</name>
<dbReference type="Proteomes" id="UP000000763">
    <property type="component" value="Chromosome 9"/>
</dbReference>
<reference evidence="4" key="5">
    <citation type="journal article" date="2007" name="Genome Res.">
        <title>Curated Genome Annotation of Oryza sativa ssp. japonica and Comparative Genome Analysis with Arabidopsis thaliana.</title>
        <authorList>
            <consortium name="The Rice Annotation Project (RAP)"/>
            <person name="Itoh T."/>
            <person name="Tanaka T."/>
            <person name="Barrero R.A."/>
            <person name="Yamasaki C."/>
            <person name="Fujii Y."/>
            <person name="Hilton P.B."/>
            <person name="Antonio B.A."/>
            <person name="Aono H."/>
            <person name="Apweiler R."/>
            <person name="Bruskiewich R."/>
            <person name="Bureau T."/>
            <person name="Burr F."/>
            <person name="Costa de Oliveira A."/>
            <person name="Fuks G."/>
            <person name="Habara T."/>
            <person name="Haberer G."/>
            <person name="Han B."/>
            <person name="Harada E."/>
            <person name="Hiraki A.T."/>
            <person name="Hirochika H."/>
            <person name="Hoen D."/>
            <person name="Hokari H."/>
            <person name="Hosokawa S."/>
            <person name="Hsing Y."/>
            <person name="Ikawa H."/>
            <person name="Ikeo K."/>
            <person name="Imanishi T."/>
            <person name="Ito Y."/>
            <person name="Jaiswal P."/>
            <person name="Kanno M."/>
            <person name="Kawahara Y."/>
            <person name="Kawamura T."/>
            <person name="Kawashima H."/>
            <person name="Khurana J.P."/>
            <person name="Kikuchi S."/>
            <person name="Komatsu S."/>
            <person name="Koyanagi K.O."/>
            <person name="Kubooka H."/>
            <person name="Lieberherr D."/>
            <person name="Lin Y.C."/>
            <person name="Lonsdale D."/>
            <person name="Matsumoto T."/>
            <person name="Matsuya A."/>
            <person name="McCombie W.R."/>
            <person name="Messing J."/>
            <person name="Miyao A."/>
            <person name="Mulder N."/>
            <person name="Nagamura Y."/>
            <person name="Nam J."/>
            <person name="Namiki N."/>
            <person name="Numa H."/>
            <person name="Nurimoto S."/>
            <person name="O'donovan C."/>
            <person name="Ohyanagi H."/>
            <person name="Okido T."/>
            <person name="Oota S."/>
            <person name="Osato N."/>
            <person name="Palmer L.E."/>
            <person name="Quetier F."/>
            <person name="Raghuvanshi S."/>
            <person name="Saichi N."/>
            <person name="Sakai H."/>
            <person name="Sakai Y."/>
            <person name="Sakata K."/>
            <person name="Sakurai T."/>
            <person name="Sato F."/>
            <person name="Sato Y."/>
            <person name="Schoof H."/>
            <person name="Seki M."/>
            <person name="Shibata M."/>
            <person name="Shimizu Y."/>
            <person name="Shinozaki K."/>
            <person name="Shinso Y."/>
            <person name="Singh N.K."/>
            <person name="Smith-White B."/>
            <person name="Takeda J."/>
            <person name="Tanino M."/>
            <person name="Tatusova T."/>
            <person name="Thongjuea S."/>
            <person name="Todokoro F."/>
            <person name="Tsugane M."/>
            <person name="Tyagi A.K."/>
            <person name="Vanavichit A."/>
            <person name="Wang A."/>
            <person name="Wing R.A."/>
            <person name="Yamaguchi K."/>
            <person name="Yamamoto M."/>
            <person name="Yamamoto N."/>
            <person name="Yu Y."/>
            <person name="Zhang H."/>
            <person name="Zhao Q."/>
            <person name="Higo K."/>
            <person name="Burr B."/>
            <person name="Gojobori T."/>
            <person name="Sasaki T."/>
        </authorList>
    </citation>
    <scope>NUCLEOTIDE SEQUENCE</scope>
</reference>
<dbReference type="AlphaFoldDB" id="Q6ERV7"/>
<proteinExistence type="predicted"/>
<evidence type="ECO:0000313" key="2">
    <source>
        <dbReference type="EMBL" id="BAD28512.1"/>
    </source>
</evidence>
<evidence type="ECO:0000256" key="1">
    <source>
        <dbReference type="SAM" id="MobiDB-lite"/>
    </source>
</evidence>
<dbReference type="EMBL" id="AP008215">
    <property type="protein sequence ID" value="BAF25031.1"/>
    <property type="molecule type" value="Genomic_DNA"/>
</dbReference>
<reference evidence="5" key="7">
    <citation type="journal article" date="2008" name="Nucleic Acids Res.">
        <title>The rice annotation project database (RAP-DB): 2008 update.</title>
        <authorList>
            <consortium name="The rice annotation project (RAP)"/>
        </authorList>
    </citation>
    <scope>GENOME REANNOTATION</scope>
    <source>
        <strain evidence="5">cv. Nipponbare</strain>
    </source>
</reference>
<reference evidence="4 5" key="3">
    <citation type="journal article" date="2005" name="Nature">
        <title>The map-based sequence of the rice genome.</title>
        <authorList>
            <consortium name="International rice genome sequencing project (IRGSP)"/>
            <person name="Matsumoto T."/>
            <person name="Wu J."/>
            <person name="Kanamori H."/>
            <person name="Katayose Y."/>
            <person name="Fujisawa M."/>
            <person name="Namiki N."/>
            <person name="Mizuno H."/>
            <person name="Yamamoto K."/>
            <person name="Antonio B.A."/>
            <person name="Baba T."/>
            <person name="Sakata K."/>
            <person name="Nagamura Y."/>
            <person name="Aoki H."/>
            <person name="Arikawa K."/>
            <person name="Arita K."/>
            <person name="Bito T."/>
            <person name="Chiden Y."/>
            <person name="Fujitsuka N."/>
            <person name="Fukunaka R."/>
            <person name="Hamada M."/>
            <person name="Harada C."/>
            <person name="Hayashi A."/>
            <person name="Hijishita S."/>
            <person name="Honda M."/>
            <person name="Hosokawa S."/>
            <person name="Ichikawa Y."/>
            <person name="Idonuma A."/>
            <person name="Iijima M."/>
            <person name="Ikeda M."/>
            <person name="Ikeno M."/>
            <person name="Ito K."/>
            <person name="Ito S."/>
            <person name="Ito T."/>
            <person name="Ito Y."/>
            <person name="Ito Y."/>
            <person name="Iwabuchi A."/>
            <person name="Kamiya K."/>
            <person name="Karasawa W."/>
            <person name="Kurita K."/>
            <person name="Katagiri S."/>
            <person name="Kikuta A."/>
            <person name="Kobayashi H."/>
            <person name="Kobayashi N."/>
            <person name="Machita K."/>
            <person name="Maehara T."/>
            <person name="Masukawa M."/>
            <person name="Mizubayashi T."/>
            <person name="Mukai Y."/>
            <person name="Nagasaki H."/>
            <person name="Nagata Y."/>
            <person name="Naito S."/>
            <person name="Nakashima M."/>
            <person name="Nakama Y."/>
            <person name="Nakamichi Y."/>
            <person name="Nakamura M."/>
            <person name="Meguro A."/>
            <person name="Negishi M."/>
            <person name="Ohta I."/>
            <person name="Ohta T."/>
            <person name="Okamoto M."/>
            <person name="Ono N."/>
            <person name="Saji S."/>
            <person name="Sakaguchi M."/>
            <person name="Sakai K."/>
            <person name="Shibata M."/>
            <person name="Shimokawa T."/>
            <person name="Song J."/>
            <person name="Takazaki Y."/>
            <person name="Terasawa K."/>
            <person name="Tsugane M."/>
            <person name="Tsuji K."/>
            <person name="Ueda S."/>
            <person name="Waki K."/>
            <person name="Yamagata H."/>
            <person name="Yamamoto M."/>
            <person name="Yamamoto S."/>
            <person name="Yamane H."/>
            <person name="Yoshiki S."/>
            <person name="Yoshihara R."/>
            <person name="Yukawa K."/>
            <person name="Zhong H."/>
            <person name="Yano M."/>
            <person name="Yuan Q."/>
            <person name="Ouyang S."/>
            <person name="Liu J."/>
            <person name="Jones K.M."/>
            <person name="Gansberger K."/>
            <person name="Moffat K."/>
            <person name="Hill J."/>
            <person name="Bera J."/>
            <person name="Fadrosh D."/>
            <person name="Jin S."/>
            <person name="Johri S."/>
            <person name="Kim M."/>
            <person name="Overton L."/>
            <person name="Reardon M."/>
            <person name="Tsitrin T."/>
            <person name="Vuong H."/>
            <person name="Weaver B."/>
            <person name="Ciecko A."/>
            <person name="Tallon L."/>
            <person name="Jackson J."/>
            <person name="Pai G."/>
            <person name="Aken S.V."/>
            <person name="Utterback T."/>
            <person name="Reidmuller S."/>
            <person name="Feldblyum T."/>
            <person name="Hsiao J."/>
            <person name="Zismann V."/>
            <person name="Iobst S."/>
            <person name="de Vazeille A.R."/>
            <person name="Buell C.R."/>
            <person name="Ying K."/>
            <person name="Li Y."/>
            <person name="Lu T."/>
            <person name="Huang Y."/>
            <person name="Zhao Q."/>
            <person name="Feng Q."/>
            <person name="Zhang L."/>
            <person name="Zhu J."/>
            <person name="Weng Q."/>
            <person name="Mu J."/>
            <person name="Lu Y."/>
            <person name="Fan D."/>
            <person name="Liu Y."/>
            <person name="Guan J."/>
            <person name="Zhang Y."/>
            <person name="Yu S."/>
            <person name="Liu X."/>
            <person name="Zhang Y."/>
            <person name="Hong G."/>
            <person name="Han B."/>
            <person name="Choisne N."/>
            <person name="Demange N."/>
            <person name="Orjeda G."/>
            <person name="Samain S."/>
            <person name="Cattolico L."/>
            <person name="Pelletier E."/>
            <person name="Couloux A."/>
            <person name="Segurens B."/>
            <person name="Wincker P."/>
            <person name="D'Hont A."/>
            <person name="Scarpelli C."/>
            <person name="Weissenbach J."/>
            <person name="Salanoubat M."/>
            <person name="Quetier F."/>
            <person name="Yu Y."/>
            <person name="Kim H.R."/>
            <person name="Rambo T."/>
            <person name="Currie J."/>
            <person name="Collura K."/>
            <person name="Luo M."/>
            <person name="Yang T."/>
            <person name="Ammiraju J.S.S."/>
            <person name="Engler F."/>
            <person name="Soderlund C."/>
            <person name="Wing R.A."/>
            <person name="Palmer L.E."/>
            <person name="de la Bastide M."/>
            <person name="Spiegel L."/>
            <person name="Nascimento L."/>
            <person name="Zutavern T."/>
            <person name="O'Shaughnessy A."/>
            <person name="Dike S."/>
            <person name="Dedhia N."/>
            <person name="Preston R."/>
            <person name="Balija V."/>
            <person name="McCombie W.R."/>
            <person name="Chow T."/>
            <person name="Chen H."/>
            <person name="Chung M."/>
            <person name="Chen C."/>
            <person name="Shaw J."/>
            <person name="Wu H."/>
            <person name="Hsiao K."/>
            <person name="Chao Y."/>
            <person name="Chu M."/>
            <person name="Cheng C."/>
            <person name="Hour A."/>
            <person name="Lee P."/>
            <person name="Lin S."/>
            <person name="Lin Y."/>
            <person name="Liou J."/>
            <person name="Liu S."/>
            <person name="Hsing Y."/>
            <person name="Raghuvanshi S."/>
            <person name="Mohanty A."/>
            <person name="Bharti A.K."/>
            <person name="Gaur A."/>
            <person name="Gupta V."/>
            <person name="Kumar D."/>
            <person name="Ravi V."/>
            <person name="Vij S."/>
            <person name="Kapur A."/>
            <person name="Khurana P."/>
            <person name="Khurana P."/>
            <person name="Khurana J.P."/>
            <person name="Tyagi A.K."/>
            <person name="Gaikwad K."/>
            <person name="Singh A."/>
            <person name="Dalal V."/>
            <person name="Srivastava S."/>
            <person name="Dixit A."/>
            <person name="Pal A.K."/>
            <person name="Ghazi I.A."/>
            <person name="Yadav M."/>
            <person name="Pandit A."/>
            <person name="Bhargava A."/>
            <person name="Sureshbabu K."/>
            <person name="Batra K."/>
            <person name="Sharma T.R."/>
            <person name="Mohapatra T."/>
            <person name="Singh N.K."/>
            <person name="Messing J."/>
            <person name="Nelson A.B."/>
            <person name="Fuks G."/>
            <person name="Kavchok S."/>
            <person name="Keizer G."/>
            <person name="Linton E."/>
            <person name="Llaca V."/>
            <person name="Song R."/>
            <person name="Tanyolac B."/>
            <person name="Young S."/>
            <person name="Ho-Il K."/>
            <person name="Hahn J.H."/>
            <person name="Sangsakoo G."/>
            <person name="Vanavichit A."/>
            <person name="de Mattos Luiz.A.T."/>
            <person name="Zimmer P.D."/>
            <person name="Malone G."/>
            <person name="Dellagostin O."/>
            <person name="de Oliveira A.C."/>
            <person name="Bevan M."/>
            <person name="Bancroft I."/>
            <person name="Minx P."/>
            <person name="Cordum H."/>
            <person name="Wilson R."/>
            <person name="Cheng Z."/>
            <person name="Jin W."/>
            <person name="Jiang J."/>
            <person name="Leong S.A."/>
            <person name="Iwama H."/>
            <person name="Gojobori T."/>
            <person name="Itoh T."/>
            <person name="Niimura Y."/>
            <person name="Fujii Y."/>
            <person name="Habara T."/>
            <person name="Sakai H."/>
            <person name="Sato Y."/>
            <person name="Wilson G."/>
            <person name="Kumar K."/>
            <person name="McCouch S."/>
            <person name="Juretic N."/>
            <person name="Hoen D."/>
            <person name="Wright S."/>
            <person name="Bruskiewich R."/>
            <person name="Bureau T."/>
            <person name="Miyao A."/>
            <person name="Hirochika H."/>
            <person name="Nishikawa T."/>
            <person name="Kadowaki K."/>
            <person name="Sugiura M."/>
            <person name="Burr B."/>
            <person name="Sasaki T."/>
        </authorList>
    </citation>
    <scope>NUCLEOTIDE SEQUENCE [LARGE SCALE GENOMIC DNA]</scope>
    <source>
        <strain evidence="5">cv. Nipponbare</strain>
    </source>
</reference>
<dbReference type="EMBL" id="AP005321">
    <property type="protein sequence ID" value="BAD28512.1"/>
    <property type="molecule type" value="Genomic_DNA"/>
</dbReference>
<reference evidence="4" key="9">
    <citation type="submission" date="2009-08" db="EMBL/GenBank/DDBJ databases">
        <title>The Second Rice Annotation Project Meeting (RAP2).</title>
        <authorList>
            <consortium name="The Rice Annotation Project (RAP)"/>
        </authorList>
    </citation>
    <scope>NUCLEOTIDE SEQUENCE</scope>
</reference>
<reference evidence="4" key="8">
    <citation type="submission" date="2009-08" db="EMBL/GenBank/DDBJ databases">
        <title>Oryza sativa nipponbare(GA3) genomic DNA, chromosome 9.</title>
        <authorList>
            <consortium name="IRGSP(International Rice Genome Sequencing Project)"/>
        </authorList>
    </citation>
    <scope>NUCLEOTIDE SEQUENCE</scope>
</reference>
<dbReference type="EMBL" id="AP005421">
    <property type="protein sequence ID" value="BAD28613.1"/>
    <property type="molecule type" value="Genomic_DNA"/>
</dbReference>
<evidence type="ECO:0000313" key="4">
    <source>
        <dbReference type="EMBL" id="BAF25031.1"/>
    </source>
</evidence>
<accession>Q6ERV7</accession>
<reference evidence="3" key="2">
    <citation type="submission" date="2002-06" db="EMBL/GenBank/DDBJ databases">
        <title>Oryza sativa nipponbare(GA3) genomic DNA, chromosome 9, PAC clone:P0435D08.</title>
        <authorList>
            <person name="Sasaki T."/>
            <person name="Matsumoto T."/>
            <person name="Katayose Y."/>
        </authorList>
    </citation>
    <scope>NUCLEOTIDE SEQUENCE</scope>
</reference>
<feature type="region of interest" description="Disordered" evidence="1">
    <location>
        <begin position="46"/>
        <end position="100"/>
    </location>
</feature>
<reference evidence="2" key="1">
    <citation type="submission" date="2002-05" db="EMBL/GenBank/DDBJ databases">
        <title>Oryza sativa nipponbare(GA3) genomic DNA, chromosome 9, PAC clone:P0650H04.</title>
        <authorList>
            <person name="Sasaki T."/>
            <person name="Matsumoto T."/>
            <person name="Katayose Y."/>
        </authorList>
    </citation>
    <scope>NUCLEOTIDE SEQUENCE</scope>
</reference>